<keyword evidence="1" id="KW-0472">Membrane</keyword>
<keyword evidence="1" id="KW-1133">Transmembrane helix</keyword>
<name>A0A3N0GRU7_9ACTN</name>
<feature type="transmembrane region" description="Helical" evidence="1">
    <location>
        <begin position="7"/>
        <end position="30"/>
    </location>
</feature>
<dbReference type="RefSeq" id="WP_123222763.1">
    <property type="nucleotide sequence ID" value="NZ_RJSF01000037.1"/>
</dbReference>
<gene>
    <name evidence="2" type="ORF">EFL26_10045</name>
</gene>
<evidence type="ECO:0008006" key="4">
    <source>
        <dbReference type="Google" id="ProtNLM"/>
    </source>
</evidence>
<evidence type="ECO:0000256" key="1">
    <source>
        <dbReference type="SAM" id="Phobius"/>
    </source>
</evidence>
<evidence type="ECO:0000313" key="2">
    <source>
        <dbReference type="EMBL" id="RNM14800.1"/>
    </source>
</evidence>
<comment type="caution">
    <text evidence="2">The sequence shown here is derived from an EMBL/GenBank/DDBJ whole genome shotgun (WGS) entry which is preliminary data.</text>
</comment>
<dbReference type="OrthoDB" id="3772356at2"/>
<accession>A0A3N0GRU7</accession>
<dbReference type="EMBL" id="RJSF01000037">
    <property type="protein sequence ID" value="RNM14800.1"/>
    <property type="molecule type" value="Genomic_DNA"/>
</dbReference>
<protein>
    <recommendedName>
        <fullName evidence="4">DUF3352 domain-containing protein</fullName>
    </recommendedName>
</protein>
<dbReference type="Proteomes" id="UP000279994">
    <property type="component" value="Unassembled WGS sequence"/>
</dbReference>
<reference evidence="2 3" key="1">
    <citation type="submission" date="2018-11" db="EMBL/GenBank/DDBJ databases">
        <authorList>
            <person name="Li F."/>
        </authorList>
    </citation>
    <scope>NUCLEOTIDE SEQUENCE [LARGE SCALE GENOMIC DNA]</scope>
    <source>
        <strain evidence="2 3">Gsoil 818</strain>
    </source>
</reference>
<dbReference type="AlphaFoldDB" id="A0A3N0GRU7"/>
<organism evidence="2 3">
    <name type="scientific">Nocardioides pocheonensis</name>
    <dbReference type="NCBI Taxonomy" id="661485"/>
    <lineage>
        <taxon>Bacteria</taxon>
        <taxon>Bacillati</taxon>
        <taxon>Actinomycetota</taxon>
        <taxon>Actinomycetes</taxon>
        <taxon>Propionibacteriales</taxon>
        <taxon>Nocardioidaceae</taxon>
        <taxon>Nocardioides</taxon>
    </lineage>
</organism>
<evidence type="ECO:0000313" key="3">
    <source>
        <dbReference type="Proteomes" id="UP000279994"/>
    </source>
</evidence>
<dbReference type="PROSITE" id="PS51257">
    <property type="entry name" value="PROKAR_LIPOPROTEIN"/>
    <property type="match status" value="1"/>
</dbReference>
<proteinExistence type="predicted"/>
<keyword evidence="1" id="KW-0812">Transmembrane</keyword>
<sequence length="359" mass="38144">MGRGRRRIAVVAVVVVVACVLGFVGFRTVWRDTHRTDFSRALDVVPRSTLRLAFTDWSAVRQKLGVPDQAHPSDATIQKLTSKAYDSDLSAASSIDESTAALQKNFGFSPATAQWEAYAQSRAGATMVLRMPDGFDMSNVTGHLDDLGFTRPSKAAGVWKGGVDLVAAIDPTITPELQYVAVLADRHLIVTSDEESYAQEAAATALGDRSSLGDVGSTRALVDKLDEPAAAMVWSRDFACSDLAMSQADQDGQDQAESLVNEAGGVSPLNGLVMALAPDRGLTVAELFESSSQAKQNLRPRARLAVGDAPGRGGSFSDDLKLTVSRTDGAAVILRLQPKERTGYVLSALDNGPVLFATC</sequence>
<keyword evidence="3" id="KW-1185">Reference proteome</keyword>